<dbReference type="Proteomes" id="UP000472265">
    <property type="component" value="Chromosome 8"/>
</dbReference>
<dbReference type="InterPro" id="IPR039477">
    <property type="entry name" value="ILEI/PANDER_dom"/>
</dbReference>
<proteinExistence type="inferred from homology"/>
<keyword evidence="3" id="KW-0964">Secreted</keyword>
<dbReference type="AlphaFoldDB" id="A0A671TJQ5"/>
<feature type="domain" description="ILEI/PANDER" evidence="9">
    <location>
        <begin position="111"/>
        <end position="198"/>
    </location>
</feature>
<accession>A0A671TJQ5</accession>
<evidence type="ECO:0000256" key="3">
    <source>
        <dbReference type="ARBA" id="ARBA00022525"/>
    </source>
</evidence>
<keyword evidence="8" id="KW-1133">Transmembrane helix</keyword>
<reference evidence="10" key="3">
    <citation type="submission" date="2025-09" db="UniProtKB">
        <authorList>
            <consortium name="Ensembl"/>
        </authorList>
    </citation>
    <scope>IDENTIFICATION</scope>
</reference>
<keyword evidence="8" id="KW-0472">Membrane</keyword>
<organism evidence="10 11">
    <name type="scientific">Sparus aurata</name>
    <name type="common">Gilthead sea bream</name>
    <dbReference type="NCBI Taxonomy" id="8175"/>
    <lineage>
        <taxon>Eukaryota</taxon>
        <taxon>Metazoa</taxon>
        <taxon>Chordata</taxon>
        <taxon>Craniata</taxon>
        <taxon>Vertebrata</taxon>
        <taxon>Euteleostomi</taxon>
        <taxon>Actinopterygii</taxon>
        <taxon>Neopterygii</taxon>
        <taxon>Teleostei</taxon>
        <taxon>Neoteleostei</taxon>
        <taxon>Acanthomorphata</taxon>
        <taxon>Eupercaria</taxon>
        <taxon>Spariformes</taxon>
        <taxon>Sparidae</taxon>
        <taxon>Sparus</taxon>
    </lineage>
</organism>
<comment type="similarity">
    <text evidence="2">Belongs to the FAM3 family.</text>
</comment>
<reference evidence="10" key="2">
    <citation type="submission" date="2025-08" db="UniProtKB">
        <authorList>
            <consortium name="Ensembl"/>
        </authorList>
    </citation>
    <scope>IDENTIFICATION</scope>
</reference>
<evidence type="ECO:0000256" key="4">
    <source>
        <dbReference type="ARBA" id="ARBA00022729"/>
    </source>
</evidence>
<feature type="transmembrane region" description="Helical" evidence="8">
    <location>
        <begin position="12"/>
        <end position="30"/>
    </location>
</feature>
<dbReference type="Pfam" id="PF15711">
    <property type="entry name" value="ILEI"/>
    <property type="match status" value="1"/>
</dbReference>
<dbReference type="GO" id="GO:0030246">
    <property type="term" value="F:carbohydrate binding"/>
    <property type="evidence" value="ECO:0007669"/>
    <property type="project" value="UniProtKB-UniRule"/>
</dbReference>
<dbReference type="InterPro" id="IPR039475">
    <property type="entry name" value="ILEI_FAM3C"/>
</dbReference>
<dbReference type="CDD" id="cd13940">
    <property type="entry name" value="ILEI_FAM3C"/>
    <property type="match status" value="1"/>
</dbReference>
<dbReference type="InParanoid" id="A0A671TJQ5"/>
<evidence type="ECO:0000313" key="10">
    <source>
        <dbReference type="Ensembl" id="ENSSAUP00010002149.1"/>
    </source>
</evidence>
<evidence type="ECO:0000259" key="9">
    <source>
        <dbReference type="Pfam" id="PF15711"/>
    </source>
</evidence>
<evidence type="ECO:0000256" key="5">
    <source>
        <dbReference type="ARBA" id="ARBA00022734"/>
    </source>
</evidence>
<keyword evidence="4" id="KW-0732">Signal</keyword>
<evidence type="ECO:0000313" key="11">
    <source>
        <dbReference type="Proteomes" id="UP000472265"/>
    </source>
</evidence>
<evidence type="ECO:0000256" key="2">
    <source>
        <dbReference type="ARBA" id="ARBA00010905"/>
    </source>
</evidence>
<evidence type="ECO:0000256" key="8">
    <source>
        <dbReference type="SAM" id="Phobius"/>
    </source>
</evidence>
<sequence>MPRQKARRLLKILMVLVPAVVVSTLILQQYNYPFISEMRRALYVDVDVDKSSQTAKKLPKDKDEGCVMDTHCPDDHFSFYMRSGAANVVGPKICIQHKMVLGMIQNNAGEGLNIVIMNGKTGNITKTGHYNMYNNEVEPLIKFLKSIEDGSVVLIASWDEPSSNLNDEAKKLIADLGSSVVNSLGFRDNWLFVGGKGATVKSNFEKHLKNDPNLNKYEHWPELLELKGCIPKYMN</sequence>
<keyword evidence="6" id="KW-1015">Disulfide bond</keyword>
<evidence type="ECO:0000256" key="6">
    <source>
        <dbReference type="ARBA" id="ARBA00023157"/>
    </source>
</evidence>
<dbReference type="GeneTree" id="ENSGT00950000183004"/>
<gene>
    <name evidence="10" type="primary">LOC115586982</name>
</gene>
<protein>
    <submittedName>
        <fullName evidence="10">Protein FAM3C-like</fullName>
    </submittedName>
</protein>
<dbReference type="PANTHER" id="PTHR14592">
    <property type="entry name" value="UNCHARACTERIZED FAM3"/>
    <property type="match status" value="1"/>
</dbReference>
<keyword evidence="11" id="KW-1185">Reference proteome</keyword>
<keyword evidence="8" id="KW-0812">Transmembrane</keyword>
<keyword evidence="5 7" id="KW-0430">Lectin</keyword>
<dbReference type="InterPro" id="IPR039220">
    <property type="entry name" value="FAM3"/>
</dbReference>
<name>A0A671TJQ5_SPAAU</name>
<dbReference type="PROSITE" id="PS52031">
    <property type="entry name" value="GG_LECTIN"/>
    <property type="match status" value="1"/>
</dbReference>
<reference evidence="10" key="1">
    <citation type="submission" date="2021-04" db="EMBL/GenBank/DDBJ databases">
        <authorList>
            <consortium name="Wellcome Sanger Institute Data Sharing"/>
        </authorList>
    </citation>
    <scope>NUCLEOTIDE SEQUENCE [LARGE SCALE GENOMIC DNA]</scope>
</reference>
<comment type="subcellular location">
    <subcellularLocation>
        <location evidence="1">Secreted</location>
    </subcellularLocation>
</comment>
<dbReference type="GO" id="GO:0005576">
    <property type="term" value="C:extracellular region"/>
    <property type="evidence" value="ECO:0007669"/>
    <property type="project" value="UniProtKB-SubCell"/>
</dbReference>
<dbReference type="Ensembl" id="ENSSAUT00010002260.1">
    <property type="protein sequence ID" value="ENSSAUP00010002149.1"/>
    <property type="gene ID" value="ENSSAUG00010001059.1"/>
</dbReference>
<evidence type="ECO:0000256" key="7">
    <source>
        <dbReference type="PROSITE-ProRule" id="PRU01375"/>
    </source>
</evidence>
<evidence type="ECO:0000256" key="1">
    <source>
        <dbReference type="ARBA" id="ARBA00004613"/>
    </source>
</evidence>